<sequence>MGEEHLSVVFDGRHSRGNCCFHSCLHRTGWFLAERSSHSPRRASLLVFHGDGRCRSREFLDLGGYFPLYPHFFTRVRGFSSPATSEPLPRFHLPILLRHQHHDDFHSHHFTAGSFGEEVDCNANVCGCIPSHMHICIVSIPFILPVLRCCSEEHFGFS</sequence>
<evidence type="ECO:0000313" key="1">
    <source>
        <dbReference type="EMBL" id="MBA0663312.1"/>
    </source>
</evidence>
<gene>
    <name evidence="1" type="ORF">Goklo_003433</name>
</gene>
<proteinExistence type="predicted"/>
<keyword evidence="2" id="KW-1185">Reference proteome</keyword>
<evidence type="ECO:0000313" key="2">
    <source>
        <dbReference type="Proteomes" id="UP000593573"/>
    </source>
</evidence>
<dbReference type="Proteomes" id="UP000593573">
    <property type="component" value="Unassembled WGS sequence"/>
</dbReference>
<dbReference type="EMBL" id="JABFAB010000011">
    <property type="protein sequence ID" value="MBA0663312.1"/>
    <property type="molecule type" value="Genomic_DNA"/>
</dbReference>
<protein>
    <submittedName>
        <fullName evidence="1">Uncharacterized protein</fullName>
    </submittedName>
</protein>
<accession>A0A7J8VL15</accession>
<organism evidence="1 2">
    <name type="scientific">Gossypium klotzschianum</name>
    <dbReference type="NCBI Taxonomy" id="34286"/>
    <lineage>
        <taxon>Eukaryota</taxon>
        <taxon>Viridiplantae</taxon>
        <taxon>Streptophyta</taxon>
        <taxon>Embryophyta</taxon>
        <taxon>Tracheophyta</taxon>
        <taxon>Spermatophyta</taxon>
        <taxon>Magnoliopsida</taxon>
        <taxon>eudicotyledons</taxon>
        <taxon>Gunneridae</taxon>
        <taxon>Pentapetalae</taxon>
        <taxon>rosids</taxon>
        <taxon>malvids</taxon>
        <taxon>Malvales</taxon>
        <taxon>Malvaceae</taxon>
        <taxon>Malvoideae</taxon>
        <taxon>Gossypium</taxon>
    </lineage>
</organism>
<reference evidence="1 2" key="1">
    <citation type="journal article" date="2019" name="Genome Biol. Evol.">
        <title>Insights into the evolution of the New World diploid cottons (Gossypium, subgenus Houzingenia) based on genome sequencing.</title>
        <authorList>
            <person name="Grover C.E."/>
            <person name="Arick M.A. 2nd"/>
            <person name="Thrash A."/>
            <person name="Conover J.L."/>
            <person name="Sanders W.S."/>
            <person name="Peterson D.G."/>
            <person name="Frelichowski J.E."/>
            <person name="Scheffler J.A."/>
            <person name="Scheffler B.E."/>
            <person name="Wendel J.F."/>
        </authorList>
    </citation>
    <scope>NUCLEOTIDE SEQUENCE [LARGE SCALE GENOMIC DNA]</scope>
    <source>
        <strain evidence="1">57</strain>
        <tissue evidence="1">Leaf</tissue>
    </source>
</reference>
<name>A0A7J8VL15_9ROSI</name>
<comment type="caution">
    <text evidence="1">The sequence shown here is derived from an EMBL/GenBank/DDBJ whole genome shotgun (WGS) entry which is preliminary data.</text>
</comment>
<dbReference type="AlphaFoldDB" id="A0A7J8VL15"/>